<sequence>LVGSFEPAWISLFERRGVVIERGFVGAQFTEGKQTIRGSMRAALTVFRPAAFATVTGI</sequence>
<accession>A0A0F8W9Q0</accession>
<dbReference type="SUPFAM" id="SSF56563">
    <property type="entry name" value="Major capsid protein gp5"/>
    <property type="match status" value="1"/>
</dbReference>
<comment type="caution">
    <text evidence="1">The sequence shown here is derived from an EMBL/GenBank/DDBJ whole genome shotgun (WGS) entry which is preliminary data.</text>
</comment>
<feature type="non-terminal residue" evidence="1">
    <location>
        <position position="1"/>
    </location>
</feature>
<organism evidence="1">
    <name type="scientific">marine sediment metagenome</name>
    <dbReference type="NCBI Taxonomy" id="412755"/>
    <lineage>
        <taxon>unclassified sequences</taxon>
        <taxon>metagenomes</taxon>
        <taxon>ecological metagenomes</taxon>
    </lineage>
</organism>
<gene>
    <name evidence="1" type="ORF">LCGC14_3095920</name>
</gene>
<evidence type="ECO:0000313" key="1">
    <source>
        <dbReference type="EMBL" id="KKK53328.1"/>
    </source>
</evidence>
<name>A0A0F8W9Q0_9ZZZZ</name>
<protein>
    <recommendedName>
        <fullName evidence="2">Phage major capsid protein</fullName>
    </recommendedName>
</protein>
<dbReference type="AlphaFoldDB" id="A0A0F8W9Q0"/>
<reference evidence="1" key="1">
    <citation type="journal article" date="2015" name="Nature">
        <title>Complex archaea that bridge the gap between prokaryotes and eukaryotes.</title>
        <authorList>
            <person name="Spang A."/>
            <person name="Saw J.H."/>
            <person name="Jorgensen S.L."/>
            <person name="Zaremba-Niedzwiedzka K."/>
            <person name="Martijn J."/>
            <person name="Lind A.E."/>
            <person name="van Eijk R."/>
            <person name="Schleper C."/>
            <person name="Guy L."/>
            <person name="Ettema T.J."/>
        </authorList>
    </citation>
    <scope>NUCLEOTIDE SEQUENCE</scope>
</reference>
<dbReference type="EMBL" id="LAZR01066566">
    <property type="protein sequence ID" value="KKK53328.1"/>
    <property type="molecule type" value="Genomic_DNA"/>
</dbReference>
<proteinExistence type="predicted"/>
<evidence type="ECO:0008006" key="2">
    <source>
        <dbReference type="Google" id="ProtNLM"/>
    </source>
</evidence>